<organism evidence="5 6">
    <name type="scientific">Synaphobranchus kaupii</name>
    <name type="common">Kaup's arrowtooth eel</name>
    <dbReference type="NCBI Taxonomy" id="118154"/>
    <lineage>
        <taxon>Eukaryota</taxon>
        <taxon>Metazoa</taxon>
        <taxon>Chordata</taxon>
        <taxon>Craniata</taxon>
        <taxon>Vertebrata</taxon>
        <taxon>Euteleostomi</taxon>
        <taxon>Actinopterygii</taxon>
        <taxon>Neopterygii</taxon>
        <taxon>Teleostei</taxon>
        <taxon>Anguilliformes</taxon>
        <taxon>Synaphobranchidae</taxon>
        <taxon>Synaphobranchus</taxon>
    </lineage>
</organism>
<name>A0A9Q1GAP5_SYNKA</name>
<dbReference type="Proteomes" id="UP001152622">
    <property type="component" value="Chromosome 1"/>
</dbReference>
<accession>A0A9Q1GAP5</accession>
<keyword evidence="2" id="KW-0677">Repeat</keyword>
<evidence type="ECO:0000313" key="5">
    <source>
        <dbReference type="EMBL" id="KAJ8380701.1"/>
    </source>
</evidence>
<dbReference type="Pfam" id="PF00191">
    <property type="entry name" value="Annexin"/>
    <property type="match status" value="1"/>
</dbReference>
<dbReference type="GO" id="GO:0005544">
    <property type="term" value="F:calcium-dependent phospholipid binding"/>
    <property type="evidence" value="ECO:0007669"/>
    <property type="project" value="InterPro"/>
</dbReference>
<keyword evidence="3" id="KW-0041">Annexin</keyword>
<evidence type="ECO:0000256" key="3">
    <source>
        <dbReference type="ARBA" id="ARBA00023216"/>
    </source>
</evidence>
<dbReference type="AlphaFoldDB" id="A0A9Q1GAP5"/>
<evidence type="ECO:0000256" key="1">
    <source>
        <dbReference type="ARBA" id="ARBA00007831"/>
    </source>
</evidence>
<keyword evidence="6" id="KW-1185">Reference proteome</keyword>
<dbReference type="InterPro" id="IPR037104">
    <property type="entry name" value="Annexin_sf"/>
</dbReference>
<reference evidence="5" key="1">
    <citation type="journal article" date="2023" name="Science">
        <title>Genome structures resolve the early diversification of teleost fishes.</title>
        <authorList>
            <person name="Parey E."/>
            <person name="Louis A."/>
            <person name="Montfort J."/>
            <person name="Bouchez O."/>
            <person name="Roques C."/>
            <person name="Iampietro C."/>
            <person name="Lluch J."/>
            <person name="Castinel A."/>
            <person name="Donnadieu C."/>
            <person name="Desvignes T."/>
            <person name="Floi Bucao C."/>
            <person name="Jouanno E."/>
            <person name="Wen M."/>
            <person name="Mejri S."/>
            <person name="Dirks R."/>
            <person name="Jansen H."/>
            <person name="Henkel C."/>
            <person name="Chen W.J."/>
            <person name="Zahm M."/>
            <person name="Cabau C."/>
            <person name="Klopp C."/>
            <person name="Thompson A.W."/>
            <person name="Robinson-Rechavi M."/>
            <person name="Braasch I."/>
            <person name="Lecointre G."/>
            <person name="Bobe J."/>
            <person name="Postlethwait J.H."/>
            <person name="Berthelot C."/>
            <person name="Roest Crollius H."/>
            <person name="Guiguen Y."/>
        </authorList>
    </citation>
    <scope>NUCLEOTIDE SEQUENCE</scope>
    <source>
        <strain evidence="5">WJC10195</strain>
    </source>
</reference>
<proteinExistence type="inferred from homology"/>
<sequence length="127" mass="14283">MVARGRHLGKGCMFAIHRSTPPPRTRTNPRATFHSPPSSTTSTSPHCFFAKPPPLTCAQHTTSEWSAIWTGSLRALYEAGEKRKGTDLSIFIDILTTRSAPQLRKVFERYSKYCKVCIDCYVTSFTQ</sequence>
<comment type="caution">
    <text evidence="5">The sequence shown here is derived from an EMBL/GenBank/DDBJ whole genome shotgun (WGS) entry which is preliminary data.</text>
</comment>
<dbReference type="GO" id="GO:0005509">
    <property type="term" value="F:calcium ion binding"/>
    <property type="evidence" value="ECO:0007669"/>
    <property type="project" value="InterPro"/>
</dbReference>
<dbReference type="SUPFAM" id="SSF47874">
    <property type="entry name" value="Annexin"/>
    <property type="match status" value="1"/>
</dbReference>
<evidence type="ECO:0000313" key="6">
    <source>
        <dbReference type="Proteomes" id="UP001152622"/>
    </source>
</evidence>
<dbReference type="InterPro" id="IPR018502">
    <property type="entry name" value="Annexin_repeat"/>
</dbReference>
<dbReference type="EMBL" id="JAINUF010000001">
    <property type="protein sequence ID" value="KAJ8380701.1"/>
    <property type="molecule type" value="Genomic_DNA"/>
</dbReference>
<feature type="region of interest" description="Disordered" evidence="4">
    <location>
        <begin position="14"/>
        <end position="44"/>
    </location>
</feature>
<dbReference type="OrthoDB" id="37886at2759"/>
<protein>
    <recommendedName>
        <fullName evidence="7">Annexin</fullName>
    </recommendedName>
</protein>
<dbReference type="Gene3D" id="1.10.220.10">
    <property type="entry name" value="Annexin"/>
    <property type="match status" value="1"/>
</dbReference>
<evidence type="ECO:0000256" key="4">
    <source>
        <dbReference type="SAM" id="MobiDB-lite"/>
    </source>
</evidence>
<comment type="similarity">
    <text evidence="1">Belongs to the annexin family.</text>
</comment>
<gene>
    <name evidence="5" type="ORF">SKAU_G00014790</name>
</gene>
<feature type="compositionally biased region" description="Low complexity" evidence="4">
    <location>
        <begin position="25"/>
        <end position="44"/>
    </location>
</feature>
<evidence type="ECO:0000256" key="2">
    <source>
        <dbReference type="ARBA" id="ARBA00022737"/>
    </source>
</evidence>
<evidence type="ECO:0008006" key="7">
    <source>
        <dbReference type="Google" id="ProtNLM"/>
    </source>
</evidence>